<keyword evidence="3" id="KW-0998">Cell outer membrane</keyword>
<evidence type="ECO:0000259" key="5">
    <source>
        <dbReference type="Pfam" id="PF14905"/>
    </source>
</evidence>
<dbReference type="Proteomes" id="UP000255024">
    <property type="component" value="Unassembled WGS sequence"/>
</dbReference>
<reference evidence="6 7" key="1">
    <citation type="submission" date="2018-06" db="EMBL/GenBank/DDBJ databases">
        <authorList>
            <consortium name="Pathogen Informatics"/>
            <person name="Doyle S."/>
        </authorList>
    </citation>
    <scope>NUCLEOTIDE SEQUENCE [LARGE SCALE GENOMIC DNA]</scope>
    <source>
        <strain evidence="6 7">NCTC11179</strain>
    </source>
</reference>
<evidence type="ECO:0000313" key="7">
    <source>
        <dbReference type="Proteomes" id="UP000255024"/>
    </source>
</evidence>
<dbReference type="EMBL" id="UGQL01000002">
    <property type="protein sequence ID" value="STZ69558.1"/>
    <property type="molecule type" value="Genomic_DNA"/>
</dbReference>
<evidence type="ECO:0000256" key="2">
    <source>
        <dbReference type="ARBA" id="ARBA00023136"/>
    </source>
</evidence>
<protein>
    <submittedName>
        <fullName evidence="6">Outer membrane receptor for Fe3+-dicitrate</fullName>
    </submittedName>
</protein>
<feature type="domain" description="Outer membrane protein beta-barrel" evidence="5">
    <location>
        <begin position="362"/>
        <end position="760"/>
    </location>
</feature>
<dbReference type="PANTHER" id="PTHR40980">
    <property type="entry name" value="PLUG DOMAIN-CONTAINING PROTEIN"/>
    <property type="match status" value="1"/>
</dbReference>
<evidence type="ECO:0000313" key="6">
    <source>
        <dbReference type="EMBL" id="STZ69558.1"/>
    </source>
</evidence>
<dbReference type="PANTHER" id="PTHR40980:SF4">
    <property type="entry name" value="TONB-DEPENDENT RECEPTOR-LIKE BETA-BARREL DOMAIN-CONTAINING PROTEIN"/>
    <property type="match status" value="1"/>
</dbReference>
<dbReference type="RefSeq" id="WP_115092259.1">
    <property type="nucleotide sequence ID" value="NZ_CP068107.1"/>
</dbReference>
<evidence type="ECO:0000256" key="4">
    <source>
        <dbReference type="SAM" id="SignalP"/>
    </source>
</evidence>
<keyword evidence="6" id="KW-0675">Receptor</keyword>
<dbReference type="InterPro" id="IPR036942">
    <property type="entry name" value="Beta-barrel_TonB_sf"/>
</dbReference>
<sequence length="783" mass="89574">MKYTILFFLISLFSFSQTVQVTGQIYEGEQPTEFTTVRFMNKQSQELVQTYTEDSGRFTLALTPASYQLTLHQYNQEVYQLDIELTQDTDLGKISIETNKLLEEVQIVAQKRLVERKIDRLVFNLESAVVGTGGNALEALKVTPGVQVSPSGISIVGKNQVLVLIDDRPTYLSGDELTRYLESISSADLKSIEVITTPPAKYEAEGNSGIINIVTKKTPKDTWNATVGSTYQRGKRNTLRYNAGFNLNQKRWKAKATANFGDARFLRTWSNDLFYTDETWESRATTDGKNNYNNLNFDLSYQWSKNWEMGIKLAKNNYDFKGIMEGKTTRLNPNGIHSYITEDSKEQSKSDRFILSYFNEIKLDTLGKKLTLDLDYISSDQPSFRNFTSETLNPLHQSIPNSLLQGGNDNQNTIDNYIGKLDVDLPFQGFTFNVGAKLATSKTKNKLLIYNSTLPSGVQNNQFDYTENNQAVYVSGTKTWLDALTLQAGLRVEATQTKGYASALDQTNRNNYVKFFPTLYIQYQLKEDQTLGFNYARRINRPNFESLNPTRSTYNAYSYHEGNPFLKPAYTTNLEFIYTYKKLESKLYYSQMKDGISQVSQIDAETKNYNYIWMNYVDVKEIGLSESIYFKPTSWWNSSNEFTLTYSSAVPILENEERVKGTAAYFSTSNDFILNTAQTLFAGFNYTQSFKGVSDNFHSKAYADLNLNVKYLLVNKKLELSLQLSNVLNSVYSTYKETTEAMQRFQNNWDNRAIRFSASYKLGHSTLKVKQRANAYEEELGRM</sequence>
<evidence type="ECO:0000256" key="3">
    <source>
        <dbReference type="ARBA" id="ARBA00023237"/>
    </source>
</evidence>
<accession>A0A378U2U4</accession>
<dbReference type="Gene3D" id="2.170.130.10">
    <property type="entry name" value="TonB-dependent receptor, plug domain"/>
    <property type="match status" value="1"/>
</dbReference>
<dbReference type="Pfam" id="PF14905">
    <property type="entry name" value="OMP_b-brl_3"/>
    <property type="match status" value="1"/>
</dbReference>
<name>A0A378U2U4_MYROD</name>
<feature type="chain" id="PRO_5016837843" evidence="4">
    <location>
        <begin position="19"/>
        <end position="783"/>
    </location>
</feature>
<gene>
    <name evidence="6" type="ORF">NCTC11179_03067</name>
</gene>
<dbReference type="InterPro" id="IPR037066">
    <property type="entry name" value="Plug_dom_sf"/>
</dbReference>
<proteinExistence type="predicted"/>
<keyword evidence="2" id="KW-0472">Membrane</keyword>
<dbReference type="Gene3D" id="2.40.170.20">
    <property type="entry name" value="TonB-dependent receptor, beta-barrel domain"/>
    <property type="match status" value="1"/>
</dbReference>
<evidence type="ECO:0000256" key="1">
    <source>
        <dbReference type="ARBA" id="ARBA00004442"/>
    </source>
</evidence>
<keyword evidence="4" id="KW-0732">Signal</keyword>
<dbReference type="GO" id="GO:0009279">
    <property type="term" value="C:cell outer membrane"/>
    <property type="evidence" value="ECO:0007669"/>
    <property type="project" value="UniProtKB-SubCell"/>
</dbReference>
<organism evidence="6 7">
    <name type="scientific">Myroides odoratus</name>
    <name type="common">Flavobacterium odoratum</name>
    <dbReference type="NCBI Taxonomy" id="256"/>
    <lineage>
        <taxon>Bacteria</taxon>
        <taxon>Pseudomonadati</taxon>
        <taxon>Bacteroidota</taxon>
        <taxon>Flavobacteriia</taxon>
        <taxon>Flavobacteriales</taxon>
        <taxon>Flavobacteriaceae</taxon>
        <taxon>Myroides</taxon>
    </lineage>
</organism>
<keyword evidence="7" id="KW-1185">Reference proteome</keyword>
<dbReference type="SUPFAM" id="SSF56935">
    <property type="entry name" value="Porins"/>
    <property type="match status" value="1"/>
</dbReference>
<dbReference type="InterPro" id="IPR041700">
    <property type="entry name" value="OMP_b-brl_3"/>
</dbReference>
<comment type="subcellular location">
    <subcellularLocation>
        <location evidence="1">Cell outer membrane</location>
    </subcellularLocation>
</comment>
<feature type="signal peptide" evidence="4">
    <location>
        <begin position="1"/>
        <end position="18"/>
    </location>
</feature>
<dbReference type="AlphaFoldDB" id="A0A378U2U4"/>